<reference evidence="9 10" key="1">
    <citation type="submission" date="2019-10" db="EMBL/GenBank/DDBJ databases">
        <title>Nonomuraea sp. nov., isolated from Phyllanthus amarus.</title>
        <authorList>
            <person name="Klykleung N."/>
            <person name="Tanasupawat S."/>
        </authorList>
    </citation>
    <scope>NUCLEOTIDE SEQUENCE [LARGE SCALE GENOMIC DNA]</scope>
    <source>
        <strain evidence="9 10">PA1-10</strain>
    </source>
</reference>
<dbReference type="PANTHER" id="PTHR19271">
    <property type="entry name" value="CYTOCHROME B"/>
    <property type="match status" value="1"/>
</dbReference>
<feature type="transmembrane region" description="Helical" evidence="7">
    <location>
        <begin position="98"/>
        <end position="117"/>
    </location>
</feature>
<comment type="cofactor">
    <cofactor evidence="1">
        <name>heme</name>
        <dbReference type="ChEBI" id="CHEBI:30413"/>
    </cofactor>
</comment>
<accession>A0A5C4W2C3</accession>
<comment type="catalytic activity">
    <reaction evidence="4">
        <text>a quinol + 2 Fe(III)-[cytochrome c](out) = a quinone + 2 Fe(II)-[cytochrome c](out) + 2 H(+)(out)</text>
        <dbReference type="Rhea" id="RHEA:11484"/>
        <dbReference type="Rhea" id="RHEA-COMP:10350"/>
        <dbReference type="Rhea" id="RHEA-COMP:14399"/>
        <dbReference type="ChEBI" id="CHEBI:15378"/>
        <dbReference type="ChEBI" id="CHEBI:24646"/>
        <dbReference type="ChEBI" id="CHEBI:29033"/>
        <dbReference type="ChEBI" id="CHEBI:29034"/>
        <dbReference type="ChEBI" id="CHEBI:132124"/>
        <dbReference type="EC" id="7.1.1.8"/>
    </reaction>
</comment>
<feature type="transmembrane region" description="Helical" evidence="7">
    <location>
        <begin position="159"/>
        <end position="181"/>
    </location>
</feature>
<feature type="compositionally biased region" description="Basic and acidic residues" evidence="6">
    <location>
        <begin position="463"/>
        <end position="478"/>
    </location>
</feature>
<dbReference type="InterPro" id="IPR005797">
    <property type="entry name" value="Cyt_b/b6_N"/>
</dbReference>
<feature type="transmembrane region" description="Helical" evidence="7">
    <location>
        <begin position="299"/>
        <end position="326"/>
    </location>
</feature>
<evidence type="ECO:0000259" key="8">
    <source>
        <dbReference type="PROSITE" id="PS51002"/>
    </source>
</evidence>
<proteinExistence type="predicted"/>
<evidence type="ECO:0000313" key="9">
    <source>
        <dbReference type="EMBL" id="KAB8191648.1"/>
    </source>
</evidence>
<protein>
    <recommendedName>
        <fullName evidence="3">Cytochrome bc1 complex cytochrome b subunit</fullName>
        <ecNumber evidence="2">7.1.1.8</ecNumber>
    </recommendedName>
    <alternativeName>
        <fullName evidence="5">Cytochrome bc1 reductase complex subunit QcrB</fullName>
    </alternativeName>
</protein>
<keyword evidence="7" id="KW-0472">Membrane</keyword>
<dbReference type="Gene3D" id="1.20.810.10">
    <property type="entry name" value="Cytochrome Bc1 Complex, Chain C"/>
    <property type="match status" value="1"/>
</dbReference>
<dbReference type="EC" id="7.1.1.8" evidence="2"/>
<evidence type="ECO:0000256" key="6">
    <source>
        <dbReference type="SAM" id="MobiDB-lite"/>
    </source>
</evidence>
<organism evidence="9 10">
    <name type="scientific">Nonomuraea phyllanthi</name>
    <dbReference type="NCBI Taxonomy" id="2219224"/>
    <lineage>
        <taxon>Bacteria</taxon>
        <taxon>Bacillati</taxon>
        <taxon>Actinomycetota</taxon>
        <taxon>Actinomycetes</taxon>
        <taxon>Streptosporangiales</taxon>
        <taxon>Streptosporangiaceae</taxon>
        <taxon>Nonomuraea</taxon>
    </lineage>
</organism>
<evidence type="ECO:0000313" key="10">
    <source>
        <dbReference type="Proteomes" id="UP000312512"/>
    </source>
</evidence>
<evidence type="ECO:0000256" key="1">
    <source>
        <dbReference type="ARBA" id="ARBA00001971"/>
    </source>
</evidence>
<dbReference type="AlphaFoldDB" id="A0A5C4W2C3"/>
<dbReference type="OrthoDB" id="9804503at2"/>
<feature type="transmembrane region" description="Helical" evidence="7">
    <location>
        <begin position="417"/>
        <end position="436"/>
    </location>
</feature>
<evidence type="ECO:0000256" key="5">
    <source>
        <dbReference type="ARBA" id="ARBA00029568"/>
    </source>
</evidence>
<dbReference type="Pfam" id="PF13631">
    <property type="entry name" value="Cytochrom_B_N_2"/>
    <property type="match status" value="1"/>
</dbReference>
<sequence>MGRQGKRGPPMRTLSAKRRSFQFSHWSFMFAEIAVWSFVVLMVTGALLMVFYDPGMSQVTYDGSYGPLRGLLVSRAFDSTMHLSLEVRGGLLIRQMHHWAALVFVAAVATQLLRMFLTGAFRRPRTGQWLIWVTLLALGMAAGETGNALPDDMLSGGSLWLIMSVVQSIPVVGTWALSLLFGPGFPGDQVIPVMYGGHLVLSLVVAALLIARELLVRRHGHSRFVASLPGRRSARPMMALATVGMLIILGYGFQIAPIWLYGPAKPTHVSAGSVPDWYMGFLDGALRIMPGWELTIGDYTLSLAVLVPTLVIPGIFFTALAAYPAAERFLLSRRTRRDALGRPERRVTPAARAALGRPGRRAASAGRDVLERPRDTPVKTAIAVAGVTFYGLLWAAAANDQIAHQFHLTVDAVTIGFRYAVLIGPVIAFAVTRWICLALQQADHEVAEHGVETGIITRSPDGGFHERLAPAPSERREQAITSGR</sequence>
<feature type="transmembrane region" description="Helical" evidence="7">
    <location>
        <begin position="237"/>
        <end position="260"/>
    </location>
</feature>
<feature type="transmembrane region" description="Helical" evidence="7">
    <location>
        <begin position="33"/>
        <end position="52"/>
    </location>
</feature>
<name>A0A5C4W2C3_9ACTN</name>
<dbReference type="GO" id="GO:0016491">
    <property type="term" value="F:oxidoreductase activity"/>
    <property type="evidence" value="ECO:0007669"/>
    <property type="project" value="InterPro"/>
</dbReference>
<feature type="region of interest" description="Disordered" evidence="6">
    <location>
        <begin position="460"/>
        <end position="484"/>
    </location>
</feature>
<dbReference type="PANTHER" id="PTHR19271:SF16">
    <property type="entry name" value="CYTOCHROME B"/>
    <property type="match status" value="1"/>
</dbReference>
<dbReference type="GO" id="GO:0022904">
    <property type="term" value="P:respiratory electron transport chain"/>
    <property type="evidence" value="ECO:0007669"/>
    <property type="project" value="InterPro"/>
</dbReference>
<evidence type="ECO:0000256" key="7">
    <source>
        <dbReference type="SAM" id="Phobius"/>
    </source>
</evidence>
<keyword evidence="7" id="KW-1133">Transmembrane helix</keyword>
<feature type="domain" description="Cytochrome b/b6 N-terminal region profile" evidence="8">
    <location>
        <begin position="1"/>
        <end position="225"/>
    </location>
</feature>
<evidence type="ECO:0000256" key="2">
    <source>
        <dbReference type="ARBA" id="ARBA00012951"/>
    </source>
</evidence>
<feature type="transmembrane region" description="Helical" evidence="7">
    <location>
        <begin position="129"/>
        <end position="147"/>
    </location>
</feature>
<dbReference type="Proteomes" id="UP000312512">
    <property type="component" value="Unassembled WGS sequence"/>
</dbReference>
<evidence type="ECO:0000256" key="3">
    <source>
        <dbReference type="ARBA" id="ARBA00016116"/>
    </source>
</evidence>
<evidence type="ECO:0000256" key="4">
    <source>
        <dbReference type="ARBA" id="ARBA00029351"/>
    </source>
</evidence>
<dbReference type="GO" id="GO:0008121">
    <property type="term" value="F:quinol-cytochrome-c reductase activity"/>
    <property type="evidence" value="ECO:0007669"/>
    <property type="project" value="UniProtKB-EC"/>
</dbReference>
<feature type="transmembrane region" description="Helical" evidence="7">
    <location>
        <begin position="380"/>
        <end position="397"/>
    </location>
</feature>
<comment type="caution">
    <text evidence="9">The sequence shown here is derived from an EMBL/GenBank/DDBJ whole genome shotgun (WGS) entry which is preliminary data.</text>
</comment>
<keyword evidence="7" id="KW-0812">Transmembrane</keyword>
<dbReference type="EMBL" id="VDLX02000012">
    <property type="protein sequence ID" value="KAB8191648.1"/>
    <property type="molecule type" value="Genomic_DNA"/>
</dbReference>
<dbReference type="InterPro" id="IPR016174">
    <property type="entry name" value="Di-haem_cyt_TM"/>
</dbReference>
<dbReference type="SUPFAM" id="SSF81342">
    <property type="entry name" value="Transmembrane di-heme cytochromes"/>
    <property type="match status" value="1"/>
</dbReference>
<dbReference type="GO" id="GO:0016020">
    <property type="term" value="C:membrane"/>
    <property type="evidence" value="ECO:0007669"/>
    <property type="project" value="InterPro"/>
</dbReference>
<dbReference type="PROSITE" id="PS51002">
    <property type="entry name" value="CYTB_NTER"/>
    <property type="match status" value="1"/>
</dbReference>
<gene>
    <name evidence="9" type="ORF">FH608_030845</name>
</gene>
<dbReference type="InterPro" id="IPR027387">
    <property type="entry name" value="Cytb/b6-like_sf"/>
</dbReference>
<feature type="transmembrane region" description="Helical" evidence="7">
    <location>
        <begin position="193"/>
        <end position="216"/>
    </location>
</feature>
<keyword evidence="10" id="KW-1185">Reference proteome</keyword>